<dbReference type="EMBL" id="LNQE01001556">
    <property type="protein sequence ID" value="KUG15444.1"/>
    <property type="molecule type" value="Genomic_DNA"/>
</dbReference>
<dbReference type="AlphaFoldDB" id="A0A0W8F3G4"/>
<reference evidence="1" key="1">
    <citation type="journal article" date="2015" name="Proc. Natl. Acad. Sci. U.S.A.">
        <title>Networks of energetic and metabolic interactions define dynamics in microbial communities.</title>
        <authorList>
            <person name="Embree M."/>
            <person name="Liu J.K."/>
            <person name="Al-Bassam M.M."/>
            <person name="Zengler K."/>
        </authorList>
    </citation>
    <scope>NUCLEOTIDE SEQUENCE</scope>
</reference>
<accession>A0A0W8F3G4</accession>
<organism evidence="1">
    <name type="scientific">hydrocarbon metagenome</name>
    <dbReference type="NCBI Taxonomy" id="938273"/>
    <lineage>
        <taxon>unclassified sequences</taxon>
        <taxon>metagenomes</taxon>
        <taxon>ecological metagenomes</taxon>
    </lineage>
</organism>
<gene>
    <name evidence="1" type="ORF">ASZ90_014907</name>
</gene>
<dbReference type="PROSITE" id="PS51257">
    <property type="entry name" value="PROKAR_LIPOPROTEIN"/>
    <property type="match status" value="1"/>
</dbReference>
<sequence length="122" mass="13538">MVGREKIVLAIIPASLLAIVVLSGCISTLPGEDNAPALVSLGESREIAREYVRAMPEYRDYRGRNLTLIEETPFDCTSCYEFAYTFDMQSMKDPLVVDRGTVWVSVREGRVIGVVASYGKNE</sequence>
<name>A0A0W8F3G4_9ZZZZ</name>
<evidence type="ECO:0008006" key="2">
    <source>
        <dbReference type="Google" id="ProtNLM"/>
    </source>
</evidence>
<comment type="caution">
    <text evidence="1">The sequence shown here is derived from an EMBL/GenBank/DDBJ whole genome shotgun (WGS) entry which is preliminary data.</text>
</comment>
<evidence type="ECO:0000313" key="1">
    <source>
        <dbReference type="EMBL" id="KUG15444.1"/>
    </source>
</evidence>
<protein>
    <recommendedName>
        <fullName evidence="2">Lipoprotein</fullName>
    </recommendedName>
</protein>
<proteinExistence type="predicted"/>